<comment type="caution">
    <text evidence="2">The sequence shown here is derived from an EMBL/GenBank/DDBJ whole genome shotgun (WGS) entry which is preliminary data.</text>
</comment>
<dbReference type="InterPro" id="IPR017961">
    <property type="entry name" value="DNA_pol_Y-fam_little_finger"/>
</dbReference>
<keyword evidence="3" id="KW-1185">Reference proteome</keyword>
<dbReference type="RefSeq" id="WP_239513066.1">
    <property type="nucleotide sequence ID" value="NZ_JBFAUJ010000003.1"/>
</dbReference>
<accession>A0ABV3KK69</accession>
<evidence type="ECO:0000313" key="2">
    <source>
        <dbReference type="EMBL" id="MEV8459709.1"/>
    </source>
</evidence>
<protein>
    <recommendedName>
        <fullName evidence="1">DNA polymerase Y-family little finger domain-containing protein</fullName>
    </recommendedName>
</protein>
<evidence type="ECO:0000259" key="1">
    <source>
        <dbReference type="Pfam" id="PF11799"/>
    </source>
</evidence>
<dbReference type="Pfam" id="PF11799">
    <property type="entry name" value="IMS_C"/>
    <property type="match status" value="1"/>
</dbReference>
<name>A0ABV3KK69_STRGS</name>
<dbReference type="Proteomes" id="UP001553148">
    <property type="component" value="Unassembled WGS sequence"/>
</dbReference>
<evidence type="ECO:0000313" key="3">
    <source>
        <dbReference type="Proteomes" id="UP001553148"/>
    </source>
</evidence>
<dbReference type="EMBL" id="JBFAUJ010000003">
    <property type="protein sequence ID" value="MEV8459709.1"/>
    <property type="molecule type" value="Genomic_DNA"/>
</dbReference>
<feature type="domain" description="DNA polymerase Y-family little finger" evidence="1">
    <location>
        <begin position="5"/>
        <end position="105"/>
    </location>
</feature>
<gene>
    <name evidence="2" type="ORF">AB0470_09220</name>
</gene>
<reference evidence="2 3" key="1">
    <citation type="submission" date="2024-06" db="EMBL/GenBank/DDBJ databases">
        <title>The Natural Products Discovery Center: Release of the First 8490 Sequenced Strains for Exploring Actinobacteria Biosynthetic Diversity.</title>
        <authorList>
            <person name="Kalkreuter E."/>
            <person name="Kautsar S.A."/>
            <person name="Yang D."/>
            <person name="Bader C.D."/>
            <person name="Teijaro C.N."/>
            <person name="Fluegel L."/>
            <person name="Davis C.M."/>
            <person name="Simpson J.R."/>
            <person name="Lauterbach L."/>
            <person name="Steele A.D."/>
            <person name="Gui C."/>
            <person name="Meng S."/>
            <person name="Li G."/>
            <person name="Viehrig K."/>
            <person name="Ye F."/>
            <person name="Su P."/>
            <person name="Kiefer A.F."/>
            <person name="Nichols A."/>
            <person name="Cepeda A.J."/>
            <person name="Yan W."/>
            <person name="Fan B."/>
            <person name="Jiang Y."/>
            <person name="Adhikari A."/>
            <person name="Zheng C.-J."/>
            <person name="Schuster L."/>
            <person name="Cowan T.M."/>
            <person name="Smanski M.J."/>
            <person name="Chevrette M.G."/>
            <person name="De Carvalho L.P.S."/>
            <person name="Shen B."/>
        </authorList>
    </citation>
    <scope>NUCLEOTIDE SEQUENCE [LARGE SCALE GENOMIC DNA]</scope>
    <source>
        <strain evidence="2 3">NPDC052360</strain>
    </source>
</reference>
<sequence>MRRRFGRHVLDGADVRAAVLVAGLGMLLCHRGQAARALTLQLAFAGGGVWEKARLVEPSAHEEDVRALACQLVDAAGLQRGRLTGVTLRGGDLIDADQVAEQISLDADREARLVAEQAVVSCRVRLLPLTGCGGLRGPAGDGVANGGPWSPRPGPSCVVCRQ</sequence>
<organism evidence="2 3">
    <name type="scientific">Streptomyces griseosporeus</name>
    <dbReference type="NCBI Taxonomy" id="1910"/>
    <lineage>
        <taxon>Bacteria</taxon>
        <taxon>Bacillati</taxon>
        <taxon>Actinomycetota</taxon>
        <taxon>Actinomycetes</taxon>
        <taxon>Kitasatosporales</taxon>
        <taxon>Streptomycetaceae</taxon>
        <taxon>Streptomyces</taxon>
    </lineage>
</organism>
<proteinExistence type="predicted"/>